<feature type="region of interest" description="Disordered" evidence="5">
    <location>
        <begin position="2486"/>
        <end position="2513"/>
    </location>
</feature>
<feature type="region of interest" description="Disordered" evidence="5">
    <location>
        <begin position="3934"/>
        <end position="3979"/>
    </location>
</feature>
<dbReference type="EMBL" id="VLTN01000003">
    <property type="protein sequence ID" value="KAA0156600.1"/>
    <property type="molecule type" value="Genomic_DNA"/>
</dbReference>
<dbReference type="PROSITE" id="PS51767">
    <property type="entry name" value="PEPTIDASE_A1"/>
    <property type="match status" value="1"/>
</dbReference>
<feature type="region of interest" description="Disordered" evidence="5">
    <location>
        <begin position="5145"/>
        <end position="5169"/>
    </location>
</feature>
<evidence type="ECO:0000313" key="9">
    <source>
        <dbReference type="Proteomes" id="UP000323011"/>
    </source>
</evidence>
<dbReference type="GO" id="GO:0006508">
    <property type="term" value="P:proteolysis"/>
    <property type="evidence" value="ECO:0007669"/>
    <property type="project" value="UniProtKB-KW"/>
</dbReference>
<feature type="region of interest" description="Disordered" evidence="5">
    <location>
        <begin position="3822"/>
        <end position="3909"/>
    </location>
</feature>
<feature type="region of interest" description="Disordered" evidence="5">
    <location>
        <begin position="538"/>
        <end position="576"/>
    </location>
</feature>
<dbReference type="SUPFAM" id="SSF50630">
    <property type="entry name" value="Acid proteases"/>
    <property type="match status" value="1"/>
</dbReference>
<feature type="region of interest" description="Disordered" evidence="5">
    <location>
        <begin position="816"/>
        <end position="880"/>
    </location>
</feature>
<feature type="compositionally biased region" description="Low complexity" evidence="5">
    <location>
        <begin position="3108"/>
        <end position="3117"/>
    </location>
</feature>
<feature type="compositionally biased region" description="Low complexity" evidence="5">
    <location>
        <begin position="3848"/>
        <end position="3861"/>
    </location>
</feature>
<feature type="chain" id="PRO_5022943640" description="Peptidase A1 domain-containing protein" evidence="6">
    <location>
        <begin position="22"/>
        <end position="5372"/>
    </location>
</feature>
<name>A0A5A8CWS5_CAFRO</name>
<feature type="compositionally biased region" description="Gly residues" evidence="5">
    <location>
        <begin position="816"/>
        <end position="826"/>
    </location>
</feature>
<dbReference type="Pfam" id="PF01833">
    <property type="entry name" value="TIG"/>
    <property type="match status" value="1"/>
</dbReference>
<feature type="compositionally biased region" description="Low complexity" evidence="5">
    <location>
        <begin position="296"/>
        <end position="313"/>
    </location>
</feature>
<evidence type="ECO:0000313" key="8">
    <source>
        <dbReference type="EMBL" id="KAA0156600.1"/>
    </source>
</evidence>
<feature type="compositionally biased region" description="Low complexity" evidence="5">
    <location>
        <begin position="3318"/>
        <end position="3327"/>
    </location>
</feature>
<dbReference type="CDD" id="cd00102">
    <property type="entry name" value="IPT"/>
    <property type="match status" value="1"/>
</dbReference>
<feature type="compositionally biased region" description="Polar residues" evidence="5">
    <location>
        <begin position="708"/>
        <end position="731"/>
    </location>
</feature>
<feature type="compositionally biased region" description="Basic and acidic residues" evidence="5">
    <location>
        <begin position="5247"/>
        <end position="5260"/>
    </location>
</feature>
<feature type="compositionally biased region" description="Basic and acidic residues" evidence="5">
    <location>
        <begin position="1102"/>
        <end position="1112"/>
    </location>
</feature>
<feature type="region of interest" description="Disordered" evidence="5">
    <location>
        <begin position="5246"/>
        <end position="5300"/>
    </location>
</feature>
<keyword evidence="2" id="KW-0645">Protease</keyword>
<feature type="compositionally biased region" description="Low complexity" evidence="5">
    <location>
        <begin position="2575"/>
        <end position="2591"/>
    </location>
</feature>
<dbReference type="Gene3D" id="2.60.40.10">
    <property type="entry name" value="Immunoglobulins"/>
    <property type="match status" value="3"/>
</dbReference>
<keyword evidence="3" id="KW-0378">Hydrolase</keyword>
<feature type="compositionally biased region" description="Basic and acidic residues" evidence="5">
    <location>
        <begin position="2562"/>
        <end position="2571"/>
    </location>
</feature>
<keyword evidence="9" id="KW-1185">Reference proteome</keyword>
<evidence type="ECO:0000256" key="4">
    <source>
        <dbReference type="SAM" id="Coils"/>
    </source>
</evidence>
<protein>
    <recommendedName>
        <fullName evidence="7">Peptidase A1 domain-containing protein</fullName>
    </recommendedName>
</protein>
<feature type="region of interest" description="Disordered" evidence="5">
    <location>
        <begin position="3764"/>
        <end position="3793"/>
    </location>
</feature>
<feature type="region of interest" description="Disordered" evidence="5">
    <location>
        <begin position="3101"/>
        <end position="3122"/>
    </location>
</feature>
<feature type="compositionally biased region" description="Basic and acidic residues" evidence="5">
    <location>
        <begin position="4407"/>
        <end position="4417"/>
    </location>
</feature>
<feature type="compositionally biased region" description="Basic and acidic residues" evidence="5">
    <location>
        <begin position="4440"/>
        <end position="4457"/>
    </location>
</feature>
<evidence type="ECO:0000256" key="3">
    <source>
        <dbReference type="ARBA" id="ARBA00022750"/>
    </source>
</evidence>
<feature type="compositionally biased region" description="Low complexity" evidence="5">
    <location>
        <begin position="690"/>
        <end position="705"/>
    </location>
</feature>
<feature type="region of interest" description="Disordered" evidence="5">
    <location>
        <begin position="4531"/>
        <end position="4550"/>
    </location>
</feature>
<evidence type="ECO:0000256" key="2">
    <source>
        <dbReference type="ARBA" id="ARBA00022670"/>
    </source>
</evidence>
<feature type="compositionally biased region" description="Low complexity" evidence="5">
    <location>
        <begin position="3869"/>
        <end position="3880"/>
    </location>
</feature>
<feature type="region of interest" description="Disordered" evidence="5">
    <location>
        <begin position="4407"/>
        <end position="4493"/>
    </location>
</feature>
<dbReference type="InterPro" id="IPR013783">
    <property type="entry name" value="Ig-like_fold"/>
</dbReference>
<reference evidence="8" key="1">
    <citation type="submission" date="2019-07" db="EMBL/GenBank/DDBJ databases">
        <title>Genomes of Cafeteria roenbergensis.</title>
        <authorList>
            <person name="Fischer M.G."/>
            <person name="Hackl T."/>
            <person name="Roman M."/>
        </authorList>
    </citation>
    <scope>NUCLEOTIDE SEQUENCE [LARGE SCALE GENOMIC DNA]</scope>
    <source>
        <strain evidence="8">BVI</strain>
    </source>
</reference>
<feature type="region of interest" description="Disordered" evidence="5">
    <location>
        <begin position="4916"/>
        <end position="4943"/>
    </location>
</feature>
<accession>A0A5A8CWS5</accession>
<comment type="similarity">
    <text evidence="1">Belongs to the peptidase A1 family.</text>
</comment>
<feature type="region of interest" description="Disordered" evidence="5">
    <location>
        <begin position="3140"/>
        <end position="3169"/>
    </location>
</feature>
<dbReference type="GO" id="GO:0004190">
    <property type="term" value="F:aspartic-type endopeptidase activity"/>
    <property type="evidence" value="ECO:0007669"/>
    <property type="project" value="UniProtKB-KW"/>
</dbReference>
<feature type="signal peptide" evidence="6">
    <location>
        <begin position="1"/>
        <end position="21"/>
    </location>
</feature>
<dbReference type="InterPro" id="IPR033121">
    <property type="entry name" value="PEPTIDASE_A1"/>
</dbReference>
<dbReference type="InterPro" id="IPR002909">
    <property type="entry name" value="IPT_dom"/>
</dbReference>
<evidence type="ECO:0000256" key="6">
    <source>
        <dbReference type="SAM" id="SignalP"/>
    </source>
</evidence>
<keyword evidence="4" id="KW-0175">Coiled coil</keyword>
<feature type="region of interest" description="Disordered" evidence="5">
    <location>
        <begin position="2562"/>
        <end position="2591"/>
    </location>
</feature>
<keyword evidence="3" id="KW-0064">Aspartyl protease</keyword>
<dbReference type="SMART" id="SM00429">
    <property type="entry name" value="IPT"/>
    <property type="match status" value="1"/>
</dbReference>
<feature type="region of interest" description="Disordered" evidence="5">
    <location>
        <begin position="690"/>
        <end position="781"/>
    </location>
</feature>
<dbReference type="Gene3D" id="2.40.70.10">
    <property type="entry name" value="Acid Proteases"/>
    <property type="match status" value="1"/>
</dbReference>
<feature type="region of interest" description="Disordered" evidence="5">
    <location>
        <begin position="4622"/>
        <end position="4644"/>
    </location>
</feature>
<feature type="region of interest" description="Disordered" evidence="5">
    <location>
        <begin position="2767"/>
        <end position="2801"/>
    </location>
</feature>
<feature type="compositionally biased region" description="Basic and acidic residues" evidence="5">
    <location>
        <begin position="5269"/>
        <end position="5282"/>
    </location>
</feature>
<feature type="region of interest" description="Disordered" evidence="5">
    <location>
        <begin position="338"/>
        <end position="368"/>
    </location>
</feature>
<keyword evidence="6" id="KW-0732">Signal</keyword>
<dbReference type="Pfam" id="PF00026">
    <property type="entry name" value="Asp"/>
    <property type="match status" value="1"/>
</dbReference>
<feature type="region of interest" description="Disordered" evidence="5">
    <location>
        <begin position="296"/>
        <end position="320"/>
    </location>
</feature>
<feature type="region of interest" description="Disordered" evidence="5">
    <location>
        <begin position="4749"/>
        <end position="4769"/>
    </location>
</feature>
<gene>
    <name evidence="8" type="ORF">FNF29_00711</name>
</gene>
<evidence type="ECO:0000259" key="7">
    <source>
        <dbReference type="PROSITE" id="PS51767"/>
    </source>
</evidence>
<feature type="region of interest" description="Disordered" evidence="5">
    <location>
        <begin position="3364"/>
        <end position="3385"/>
    </location>
</feature>
<dbReference type="SUPFAM" id="SSF81296">
    <property type="entry name" value="E set domains"/>
    <property type="match status" value="1"/>
</dbReference>
<dbReference type="InterPro" id="IPR001461">
    <property type="entry name" value="Aspartic_peptidase_A1"/>
</dbReference>
<feature type="domain" description="Peptidase A1" evidence="7">
    <location>
        <begin position="4032"/>
        <end position="4382"/>
    </location>
</feature>
<sequence length="5372" mass="549303">MAGVTGAWLATFLLLAMAVLAAPADLSALDRAFGEGSSARAELMAAAHRARHEPIEHRQYSDSGSVLLQLRRRQRSHEEVLELANSLKVRSATSPEHAARLAAHADKRPHVSHVAPAAAPLTGGTMITVFGRNLDGGDVYRCAFGTATSPATFHPGTGVVTCVVPPIHTGPAASAGASNASAEAIPVAAWDVSLTVAIVSHHADRLSHTATLPSPFRLYSPALALPRVSRVAPLAGPSVGGTRVFVQGRFSRAVPYDCVFGSRRVPAVLVSEVGGRGRGFMSLRELERAVELHAPAGEQEAGPAGRQPGDGDSSAGGAGAGGAREIYASLVQLAAADGHGRHGGGVATAARDTDGSHHAGVPETDPSGVSARRLHDEQHASLLQAFAAAGPGHGGSGGEHGVVRMATLRELERGGVKGPQAARLAALARMHAPRPAPHSRGLGLDTLVCLSPIHAVPGSVRFRVVPAGWGDSSLVREAVASGGDGADGGEQAGDGVDALSSATASVRRDRAVAALRSKLEGMIPKSALPAALGRATESLEQSLSEDEERSRTRSAAKGTFVSKADARDPTKPVTPRAPVPEALAVLAGTDLSFEFFAPPSAGAPAPPAASAAGDSAVRVPLDVAPPRGAVPMCRFGPATGPGSVVVRGAWDDGFRSVACIVPPSEQLLPAGWRAHPASLPPGLRLVAAAAATPERQARPQQAAAPSLLQRQGASAGQSPPSSDAASDLQDSGSEERLSRAGTAPSVPWAGAGGFVRSGARVSPAPPPPDRTGAGWVRYDRASDGHFGPAGRGWGPLNRDGQLPPLTLADALASAVGGAGGAGGGGEARGRPSPEDTVLGDGAGARPVSDASDVGSLSSLSSGLMGSNLTGPGPRSAQDHDAAALRAALGPDLAAHALDAQARSARPLPSSTELGTDAMMLAGAAMGRLKPVPLPSNTSLHPLTSPEMARLAALRQGLLRASAKLRAPLQTVYAAAKALSETPASELQERDELVSRLCLSTLELVNATCEGGAVAAVLGRDLHGAGHAVEAAHSLGCPESGPMGVEAFFAATGGPDQALLQRGASQAGGAAPPGAGALGTPSGPRSDSGPGSPLSHQQWSAARRPEELPEYGRRSANRPAPGSPCEVARFTCATFGVFLREKMPRCGLQALRPAPAARPARAPLRLGGVIGHPPLEVSVAVSFNGEDWTPASKPLRIHDPSFVNLTALGEGAEAAATTVAFSPTSGPAAGGTPLTISGLPVTLLLAPSDGGNATGTSASARAEGQGEAPQARPRAADVLLLSRTVPLAAGGAVTVGCELGAARLPGRIEWGPPLDAEALESVLASRPAAAGARQPAGDVLTSALTSFLPPTFSIVCVTPPLSTAAGGSRFPVSGAALRPVVGGKVLSDLPFTFQTLPLAAGDACVVADGESEDGAGQGGEASAPRRRVLASTRAPLAATLHAFDSPCPPGSARAQGAAGAGHAAAAIFRFVAPSVLAAGLPASAAVGSPLTLTLAVPASNPPPLDCVVRLRVAGRAVVRMLPVVTHTVLSAGVVTTGQGAAAMPLSRPQLSAAGAAGAFDGSAWVLLRAVGSLPDRLEPGRAALAVSFDGSFFFPLSRQVADPFDPRRGMDPVYPTAGLRPEIPAELLAGPAAWAALSAEAADKLERHMDEGADLLWAQLQPRSGPGAPGVRSIAASSALFIHPHPHAYAVAPTSASPQGGDPMAAAMVLLHASPLAGPAVGGTDVTVFAVGIAGGRDFMCRFGSVAVPAAFRSGWWDDEEADGAGGWDDETADAVGTWRRHAAEEAAERRKALEQLHASASAWGPAAGAALLQHAAAGRERHLGALEVASAAKGGAVSLADRLRAHALKSHTAELGDAAVVGSRHDASAGWVEGMGLTELAALRSGKLNWTLWDLEAERAAQWRAHGESLASMRRSFVGDGSDGDGGVHPAQSLLQRRAEVATARPALDAAVGSGAPFGASVAGGPLRPVVSARDSLVDPRASSALPVDVGDEGGVTTVASASAPLGAGAFASGVPGALRCRFAGLVEVEGVAGAGPDAGAVLCPTPSLSELASAASAAAAAAAAAEASGPLAAGGEALLAASVQTTEAEPKGDAADPSAPLSEREAAAVLAVAGWEGVGLRSLAGAGQAAADAATGALGRGAPVLVVRAALEVSVNSGVDWTAVGGEGDGPAASLPGPRSGAGGSAVYAVPAGDVEAAELCESGAASDPASSLGRACKGAVARASEDGAAATPRFVPETAPMEGGTRMAVWGAAGALRAAARAAGVRIHGDGDKRVGRHREASVWCVFGDLPVPATWTSLAGSAPAGGALAGEQHAQDVAAALGGDAVVSCQVPSLAAAATASLAGGPRFAFDSRGAANASVDRGTRAALEGTAGSSADLAAGGGGRAAELVAEALRRAGPAAGVGAGAASMRVRPDSLFIAEQTPLRLRVGDTVTRALPRFHRAAGQSMDAVLPPVPAGAFLVTASADGQEWQPLRADRWAMGSDRVAGGHPRGAGAGGAPGGAGAAAGGGDQAGSLGPASVMLGFDGESAWRFGCVVAPRGWRTALEARRERARLDRIRAGDGAEARGDTSGGSTNSTSASSSSSSSSSSLESAKALLRLRQLAAGSGTALPRSALRGLGVDVTSLGSLSRSPAFDAALDAAFGGASTLQASLLQTAAAHGSAHATALAHAAMGSLAKSSLGRDGADLAAHAATAQATTSTPEDLPGPALPDAGAVRCYYRGPLASAPLHLSGAKAASLPSALRAALGRGEALGVRVGELRAEVEVPVDAPQQPRSADGTAGGDDAAEPSRPGPGGRLRAGRLALLSVPLRPVKAEGSALWFADLPLSALDATHRRAGAGGSLWFHRVTAAASVVGRKHGEAVADARRLANFRVTDDGAGRGWEVDVWRQPSTFTPDLVRELGGPKAVAAHAVLSARAARSLMRDASLPLVLLPAFAASPSQRHVAGSADRGTFGAVGAVLPASLLQVASASEHLAAGAGTAGRRRLGTPTAAVHDHASYHAGLLAPAARFRDTAGAPDHRLLRRLPAHAAPPSLGLRGGTLFAPLSAEAFATSYARTLAESRRVAGDAAPSPALMRGGGDARRLGRVLVALTLDVPLPPPPQGATAEEAAAAEAESREVVPKDILPSLHVAGGGPPSALAALPPGGPTTGAGLAHLPGSAAAQPRANVRPVGAHAAVYGGRAVPDRVAWGGQAAPVSWYAAGVETMSVVVRASWGGDDLGGAVPGSTMPAPEEDFLAEEDGGPGGAVTFVAPDLSATMLVAAEAPGRPQRSFPLSRVSVAVGLQALVAPLHAGQGADDASPAARSAGTLGGAGATSRGSAPPSEDLSAPERSVLAAAPVAWSPETAGGFDIDVRVTPDRGSTLSPLVRRRGPEGKQPGVPGTIRLEAPVLMALRLDPRSMADTPVPFPLALGARPAFDASVASDVEGATGVPAHRLTVLSASASSGVVVVRCVGSLDPTEPSCGSAKDALQAAVADTGSALHDGVVGFNADPLFNKGGHGEVTSKGVVVAGTCSNPALLTRRECESVGECSCDDVRRDDPAACERSVSMSGQPCLFSAEHTWTPGARRVKFAGCTDPRFKSKAACLAAGKCSDPKLRSREACLAPGVCLPPKDKRGPGMNTVGRPVMDFTQFRTRQECIDPKARSEGGGRCTTSPGSNDPVYPCFRHREKQPCESPPHRPKLPGEHACVRPPGGVPFDYTQFTTRAQCEQPALRDCAAVARRHKVLFGDTAFQGASRPFFLQTGATAAGLPPVGAISGARAEDLLSPPPPPMQPSFGFPAEREPASREAVGAALEALGKLRPGEADGNGLTSAVRSKLAKGSAGAAPDSTGLEGVDTEPGQPEGTGSDGAAASDGADNGQGGSGKAAKGSAQEGAGLPARPGASRPASDSASAVVQGSDCGPKGIWAPTSSLLAKGPVCVWRPEEKTPPCKFGQPPPCIRDIDSDEMDRQKDEDPGDWVTPNNFDSTNDWKEDGTTTEEPCPCEWPANKYHLKKCNWWKCGPGSQSASADGQIDYYRQKQPNEMVSDYNAMVSVGGSKLWMTIDTSTSTTWVMSMACFTVGCSKVKIYAGAFIPALPPGPFPIDLLEAGLFQILSMVGINGHTMVNAGASVMGAPFMFGILDLGTINPMAFNHSGTVGLAYWEDNWPWQMVIMDPMLSVLDFQRCGNTFYPIPMVPVPIPKTFQLWAIPPAFPGGVTLKVAFFFGDTGGCYFVNGVPGQFARAGMKRLMIMPTPGIKFLTPSWMFMITGLKIGGASLSPCLIPALCRGVFTTGSFSTSGPLIPVLTMLEAVAAPLTCEHLEILPSITFNIMGSGFKLERQDYTILGFSFDSVQCMTAFTPMAQLIPGMDLWRLGDSFVRAYYLQIDIQPMRSAKLGLADQPFYEKNGCSGTGGVGPVAKYKKKTSETAGKKGSDATASATKERGSSKANMFWKRRQNWEDDLKGMKDNLKPKDEDDCSASPAGGARFRSLGGKCVPRKHHPEMGSLRDRQSSISGMIEAHREKIDGWKEGRYHGANGEEDADAWLDEEGDEEEEGEAHGDAGVGGPWDDAEELAKARERADEALHRTAGGAWHGIGRDSSAVPSQEGVAPSADVNLASSYSAQFFGEQERGGAGALLQEQGTARDGQGRRLRGHRRGRTAAGVLAPTQDEAAPAGLSGDSAFHGRGVEQPTGVDLSRPLPARSLDADAGADGATALPLVSHAELLDAVRSPTERERRSAEAVHRALHGAFDVDGFLGGLVARDNEVQSAQEEEDAEEARLGRSGEQWSVGAEEGRLVGRLPPLDQLQWPNVSALSRGTLLAMYRRDDPVPRAQGATAAAAARNNSFALPSAVESRLDGLSSGMWTLPDELRAWLLARTPATAPHLHADVDRAAGLSSEAAGRASDFMRVHTAVAFVESQAMQERRRRERLRLGVEPEESTMPPLPRRQKRRGGRRSGAWAPHADPYYRALGYGKASCAHKHPDFDPASRPSSRHGLAYTRGGDMIGCTRDGDPVVLPVLMQETSNAAEEAALIRNMSAVMKHLEAAMNVSDASSRLYWRGESEGFVLRETRRWLLRYRRQIEQAQETAAAHTLLSRQHKEALRAYAMRETTDPAQLLSSIRTALARMGDGSVVDIAAPADAHGGDAAVAMAAMMQDGFAGDKRLKSRGSSDGGDWRERQRGSVESDWDALEGVRHRAAPPGSLRASGGGVYPFVDTPDIKDMEEAAAREAAEEAAAAAQESNLDTAGEALKLLDTLVTTAARQRSERASRGAEDARGSAMAAKLVRGDDGQWRLESNPDARAPSSDAAGEGPGASLLQRIGRDRYRSLSTQDEGSLVRVAALEALEMLHAMHAEALSEHVESLRRQLRAAEADLAREEAAEAERARLA</sequence>
<dbReference type="GO" id="GO:0005764">
    <property type="term" value="C:lysosome"/>
    <property type="evidence" value="ECO:0007669"/>
    <property type="project" value="TreeGrafter"/>
</dbReference>
<evidence type="ECO:0000256" key="1">
    <source>
        <dbReference type="ARBA" id="ARBA00007447"/>
    </source>
</evidence>
<organism evidence="8 9">
    <name type="scientific">Cafeteria roenbergensis</name>
    <name type="common">Marine flagellate</name>
    <dbReference type="NCBI Taxonomy" id="33653"/>
    <lineage>
        <taxon>Eukaryota</taxon>
        <taxon>Sar</taxon>
        <taxon>Stramenopiles</taxon>
        <taxon>Bigyra</taxon>
        <taxon>Opalozoa</taxon>
        <taxon>Bicosoecida</taxon>
        <taxon>Cafeteriaceae</taxon>
        <taxon>Cafeteria</taxon>
    </lineage>
</organism>
<evidence type="ECO:0000256" key="5">
    <source>
        <dbReference type="SAM" id="MobiDB-lite"/>
    </source>
</evidence>
<comment type="caution">
    <text evidence="8">The sequence shown here is derived from an EMBL/GenBank/DDBJ whole genome shotgun (WGS) entry which is preliminary data.</text>
</comment>
<feature type="compositionally biased region" description="Basic residues" evidence="5">
    <location>
        <begin position="4633"/>
        <end position="4642"/>
    </location>
</feature>
<feature type="coiled-coil region" evidence="4">
    <location>
        <begin position="5337"/>
        <end position="5364"/>
    </location>
</feature>
<dbReference type="PANTHER" id="PTHR47966">
    <property type="entry name" value="BETA-SITE APP-CLEAVING ENZYME, ISOFORM A-RELATED"/>
    <property type="match status" value="1"/>
</dbReference>
<feature type="compositionally biased region" description="Low complexity" evidence="5">
    <location>
        <begin position="854"/>
        <end position="870"/>
    </location>
</feature>
<feature type="region of interest" description="Disordered" evidence="5">
    <location>
        <begin position="1247"/>
        <end position="1269"/>
    </location>
</feature>
<feature type="compositionally biased region" description="Low complexity" evidence="5">
    <location>
        <begin position="1063"/>
        <end position="1092"/>
    </location>
</feature>
<dbReference type="InterPro" id="IPR014756">
    <property type="entry name" value="Ig_E-set"/>
</dbReference>
<feature type="compositionally biased region" description="Gly residues" evidence="5">
    <location>
        <begin position="2493"/>
        <end position="2513"/>
    </location>
</feature>
<proteinExistence type="inferred from homology"/>
<dbReference type="PANTHER" id="PTHR47966:SF51">
    <property type="entry name" value="BETA-SITE APP-CLEAVING ENZYME, ISOFORM A-RELATED"/>
    <property type="match status" value="1"/>
</dbReference>
<feature type="region of interest" description="Disordered" evidence="5">
    <location>
        <begin position="3297"/>
        <end position="3334"/>
    </location>
</feature>
<feature type="region of interest" description="Disordered" evidence="5">
    <location>
        <begin position="1063"/>
        <end position="1122"/>
    </location>
</feature>
<dbReference type="InterPro" id="IPR021109">
    <property type="entry name" value="Peptidase_aspartic_dom_sf"/>
</dbReference>
<feature type="compositionally biased region" description="Basic and acidic residues" evidence="5">
    <location>
        <begin position="5157"/>
        <end position="5167"/>
    </location>
</feature>
<dbReference type="Proteomes" id="UP000323011">
    <property type="component" value="Unassembled WGS sequence"/>
</dbReference>